<evidence type="ECO:0000313" key="2">
    <source>
        <dbReference type="Proteomes" id="UP001196413"/>
    </source>
</evidence>
<organism evidence="1 2">
    <name type="scientific">Parelaphostrongylus tenuis</name>
    <name type="common">Meningeal worm</name>
    <dbReference type="NCBI Taxonomy" id="148309"/>
    <lineage>
        <taxon>Eukaryota</taxon>
        <taxon>Metazoa</taxon>
        <taxon>Ecdysozoa</taxon>
        <taxon>Nematoda</taxon>
        <taxon>Chromadorea</taxon>
        <taxon>Rhabditida</taxon>
        <taxon>Rhabditina</taxon>
        <taxon>Rhabditomorpha</taxon>
        <taxon>Strongyloidea</taxon>
        <taxon>Metastrongylidae</taxon>
        <taxon>Parelaphostrongylus</taxon>
    </lineage>
</organism>
<comment type="caution">
    <text evidence="1">The sequence shown here is derived from an EMBL/GenBank/DDBJ whole genome shotgun (WGS) entry which is preliminary data.</text>
</comment>
<proteinExistence type="predicted"/>
<dbReference type="EMBL" id="JAHQIW010001321">
    <property type="protein sequence ID" value="KAJ1352172.1"/>
    <property type="molecule type" value="Genomic_DNA"/>
</dbReference>
<dbReference type="Proteomes" id="UP001196413">
    <property type="component" value="Unassembled WGS sequence"/>
</dbReference>
<name>A0AAD5M4R7_PARTN</name>
<protein>
    <submittedName>
        <fullName evidence="1">Uncharacterized protein</fullName>
    </submittedName>
</protein>
<accession>A0AAD5M4R7</accession>
<gene>
    <name evidence="1" type="ORF">KIN20_008376</name>
</gene>
<sequence length="95" mass="10684">MVLVKVCSAEPELTRLHKAQLEQMYNTWMNTSVFSLACQYLQQKAFEFSLLTVCALKHPGEEGYQYSIGRYSLGITTYTQPCDAGTCLSTAYPTN</sequence>
<keyword evidence="2" id="KW-1185">Reference proteome</keyword>
<dbReference type="AlphaFoldDB" id="A0AAD5M4R7"/>
<evidence type="ECO:0000313" key="1">
    <source>
        <dbReference type="EMBL" id="KAJ1352172.1"/>
    </source>
</evidence>
<reference evidence="1" key="1">
    <citation type="submission" date="2021-06" db="EMBL/GenBank/DDBJ databases">
        <title>Parelaphostrongylus tenuis whole genome reference sequence.</title>
        <authorList>
            <person name="Garwood T.J."/>
            <person name="Larsen P.A."/>
            <person name="Fountain-Jones N.M."/>
            <person name="Garbe J.R."/>
            <person name="Macchietto M.G."/>
            <person name="Kania S.A."/>
            <person name="Gerhold R.W."/>
            <person name="Richards J.E."/>
            <person name="Wolf T.M."/>
        </authorList>
    </citation>
    <scope>NUCLEOTIDE SEQUENCE</scope>
    <source>
        <strain evidence="1">MNPRO001-30</strain>
        <tissue evidence="1">Meninges</tissue>
    </source>
</reference>